<gene>
    <name evidence="1" type="ORF">INT47_008907</name>
</gene>
<organism evidence="1 2">
    <name type="scientific">Mucor saturninus</name>
    <dbReference type="NCBI Taxonomy" id="64648"/>
    <lineage>
        <taxon>Eukaryota</taxon>
        <taxon>Fungi</taxon>
        <taxon>Fungi incertae sedis</taxon>
        <taxon>Mucoromycota</taxon>
        <taxon>Mucoromycotina</taxon>
        <taxon>Mucoromycetes</taxon>
        <taxon>Mucorales</taxon>
        <taxon>Mucorineae</taxon>
        <taxon>Mucoraceae</taxon>
        <taxon>Mucor</taxon>
    </lineage>
</organism>
<accession>A0A8H7QI47</accession>
<dbReference type="AlphaFoldDB" id="A0A8H7QI47"/>
<protein>
    <submittedName>
        <fullName evidence="1">Uncharacterized protein</fullName>
    </submittedName>
</protein>
<sequence length="279" mass="31487">MLIQQLESFPSLLLQHFSLGILASVPIGLVDTEVSKTPVVGEETYTLPAAEVHISEVKVILANLVPAHGYPGFDLLVSNAVISESPFCLLSKKVEFCATTGIFLVGGFSADSVRLFTQLLLSELVQSYGQWASRSLGMVQADFVAAGHRVFENGFLEVHLHEDHYHVNFARDTRRNIGEWLLPSVRAIRSSTAETFKTMAWLVPSSPWKKLCSRGYYMTMVKTFDTTMIENPLMLEIMESFRVQVLSYIYDNYEVLPLLAKDKLWNTRQKRLQLSFCVK</sequence>
<dbReference type="EMBL" id="JAEPRD010000250">
    <property type="protein sequence ID" value="KAG2193082.1"/>
    <property type="molecule type" value="Genomic_DNA"/>
</dbReference>
<keyword evidence="2" id="KW-1185">Reference proteome</keyword>
<evidence type="ECO:0000313" key="2">
    <source>
        <dbReference type="Proteomes" id="UP000603453"/>
    </source>
</evidence>
<name>A0A8H7QI47_9FUNG</name>
<dbReference type="Proteomes" id="UP000603453">
    <property type="component" value="Unassembled WGS sequence"/>
</dbReference>
<comment type="caution">
    <text evidence="1">The sequence shown here is derived from an EMBL/GenBank/DDBJ whole genome shotgun (WGS) entry which is preliminary data.</text>
</comment>
<proteinExistence type="predicted"/>
<evidence type="ECO:0000313" key="1">
    <source>
        <dbReference type="EMBL" id="KAG2193082.1"/>
    </source>
</evidence>
<reference evidence="1" key="1">
    <citation type="submission" date="2020-12" db="EMBL/GenBank/DDBJ databases">
        <title>Metabolic potential, ecology and presence of endohyphal bacteria is reflected in genomic diversity of Mucoromycotina.</title>
        <authorList>
            <person name="Muszewska A."/>
            <person name="Okrasinska A."/>
            <person name="Steczkiewicz K."/>
            <person name="Drgas O."/>
            <person name="Orlowska M."/>
            <person name="Perlinska-Lenart U."/>
            <person name="Aleksandrzak-Piekarczyk T."/>
            <person name="Szatraj K."/>
            <person name="Zielenkiewicz U."/>
            <person name="Pilsyk S."/>
            <person name="Malc E."/>
            <person name="Mieczkowski P."/>
            <person name="Kruszewska J.S."/>
            <person name="Biernat P."/>
            <person name="Pawlowska J."/>
        </authorList>
    </citation>
    <scope>NUCLEOTIDE SEQUENCE</scope>
    <source>
        <strain evidence="1">WA0000017839</strain>
    </source>
</reference>